<evidence type="ECO:0000256" key="4">
    <source>
        <dbReference type="SAM" id="MobiDB-lite"/>
    </source>
</evidence>
<keyword evidence="7" id="KW-1185">Reference proteome</keyword>
<keyword evidence="1" id="KW-0479">Metal-binding</keyword>
<dbReference type="Proteomes" id="UP000516260">
    <property type="component" value="Chromosome 13"/>
</dbReference>
<evidence type="ECO:0000259" key="5">
    <source>
        <dbReference type="PROSITE" id="PS00028"/>
    </source>
</evidence>
<organism evidence="6 7">
    <name type="scientific">Takifugu bimaculatus</name>
    <dbReference type="NCBI Taxonomy" id="433685"/>
    <lineage>
        <taxon>Eukaryota</taxon>
        <taxon>Metazoa</taxon>
        <taxon>Chordata</taxon>
        <taxon>Craniata</taxon>
        <taxon>Vertebrata</taxon>
        <taxon>Euteleostomi</taxon>
        <taxon>Actinopterygii</taxon>
        <taxon>Neopterygii</taxon>
        <taxon>Teleostei</taxon>
        <taxon>Neoteleostei</taxon>
        <taxon>Acanthomorphata</taxon>
        <taxon>Eupercaria</taxon>
        <taxon>Tetraodontiformes</taxon>
        <taxon>Tetradontoidea</taxon>
        <taxon>Tetraodontidae</taxon>
        <taxon>Takifugu</taxon>
    </lineage>
</organism>
<evidence type="ECO:0000256" key="1">
    <source>
        <dbReference type="ARBA" id="ARBA00022723"/>
    </source>
</evidence>
<name>A0A4Z2C5H5_9TELE</name>
<keyword evidence="2" id="KW-0863">Zinc-finger</keyword>
<feature type="compositionally biased region" description="Polar residues" evidence="4">
    <location>
        <begin position="127"/>
        <end position="152"/>
    </location>
</feature>
<dbReference type="Gene3D" id="3.30.160.60">
    <property type="entry name" value="Classic Zinc Finger"/>
    <property type="match status" value="1"/>
</dbReference>
<evidence type="ECO:0000256" key="2">
    <source>
        <dbReference type="ARBA" id="ARBA00022771"/>
    </source>
</evidence>
<dbReference type="AlphaFoldDB" id="A0A4Z2C5H5"/>
<evidence type="ECO:0000313" key="6">
    <source>
        <dbReference type="EMBL" id="TNM99433.1"/>
    </source>
</evidence>
<proteinExistence type="predicted"/>
<dbReference type="InterPro" id="IPR036236">
    <property type="entry name" value="Znf_C2H2_sf"/>
</dbReference>
<feature type="region of interest" description="Disordered" evidence="4">
    <location>
        <begin position="90"/>
        <end position="167"/>
    </location>
</feature>
<dbReference type="PROSITE" id="PS00028">
    <property type="entry name" value="ZINC_FINGER_C2H2_1"/>
    <property type="match status" value="1"/>
</dbReference>
<dbReference type="InterPro" id="IPR052445">
    <property type="entry name" value="ZnF-G_patch_domain"/>
</dbReference>
<accession>A0A4Z2C5H5</accession>
<evidence type="ECO:0000313" key="7">
    <source>
        <dbReference type="Proteomes" id="UP000516260"/>
    </source>
</evidence>
<comment type="caution">
    <text evidence="6">The sequence shown here is derived from an EMBL/GenBank/DDBJ whole genome shotgun (WGS) entry which is preliminary data.</text>
</comment>
<sequence>MACYYIVISSTHLRDGQLRNIKGVFRGPIGTHGQRNTEDGDSSFYCELCDKQYLRHQQYDNHINSYDHHHKQRLKELKQREFYRALACRRQRRRREERREERALRSLQKNEARRSGECAPGSGPMFRSTTVAVEPVSQTRTTSVQSGADMNPSSTTLETTSQDSTTKALFPLNPCTGNQTLVQQAMDIQANRPQ</sequence>
<dbReference type="GO" id="GO:0005634">
    <property type="term" value="C:nucleus"/>
    <property type="evidence" value="ECO:0007669"/>
    <property type="project" value="TreeGrafter"/>
</dbReference>
<reference evidence="6 7" key="1">
    <citation type="submission" date="2019-04" db="EMBL/GenBank/DDBJ databases">
        <title>The sequence and de novo assembly of Takifugu bimaculatus genome using PacBio and Hi-C technologies.</title>
        <authorList>
            <person name="Xu P."/>
            <person name="Liu B."/>
            <person name="Zhou Z."/>
        </authorList>
    </citation>
    <scope>NUCLEOTIDE SEQUENCE [LARGE SCALE GENOMIC DNA]</scope>
    <source>
        <strain evidence="6">TB-2018</strain>
        <tissue evidence="6">Muscle</tissue>
    </source>
</reference>
<feature type="domain" description="C2H2-type" evidence="5">
    <location>
        <begin position="46"/>
        <end position="68"/>
    </location>
</feature>
<dbReference type="EMBL" id="SWLE01000005">
    <property type="protein sequence ID" value="TNM99433.1"/>
    <property type="molecule type" value="Genomic_DNA"/>
</dbReference>
<evidence type="ECO:0000256" key="3">
    <source>
        <dbReference type="ARBA" id="ARBA00022833"/>
    </source>
</evidence>
<dbReference type="GO" id="GO:0008270">
    <property type="term" value="F:zinc ion binding"/>
    <property type="evidence" value="ECO:0007669"/>
    <property type="project" value="UniProtKB-KW"/>
</dbReference>
<gene>
    <name evidence="6" type="ORF">fugu_012466</name>
</gene>
<dbReference type="PANTHER" id="PTHR17614">
    <property type="entry name" value="ZINC FINGER-CONTAINING"/>
    <property type="match status" value="1"/>
</dbReference>
<dbReference type="SUPFAM" id="SSF57667">
    <property type="entry name" value="beta-beta-alpha zinc fingers"/>
    <property type="match status" value="1"/>
</dbReference>
<dbReference type="InterPro" id="IPR013087">
    <property type="entry name" value="Znf_C2H2_type"/>
</dbReference>
<dbReference type="PANTHER" id="PTHR17614:SF13">
    <property type="entry name" value="ZINC FINGER PROTEIN 804A"/>
    <property type="match status" value="1"/>
</dbReference>
<feature type="compositionally biased region" description="Basic and acidic residues" evidence="4">
    <location>
        <begin position="97"/>
        <end position="116"/>
    </location>
</feature>
<feature type="compositionally biased region" description="Low complexity" evidence="4">
    <location>
        <begin position="153"/>
        <end position="166"/>
    </location>
</feature>
<protein>
    <recommendedName>
        <fullName evidence="5">C2H2-type domain-containing protein</fullName>
    </recommendedName>
</protein>
<keyword evidence="3" id="KW-0862">Zinc</keyword>